<feature type="region of interest" description="Disordered" evidence="19">
    <location>
        <begin position="413"/>
        <end position="455"/>
    </location>
</feature>
<dbReference type="Gene3D" id="1.10.287.70">
    <property type="match status" value="5"/>
</dbReference>
<keyword evidence="7 17" id="KW-0479">Metal-binding</keyword>
<dbReference type="Gene3D" id="6.10.250.2500">
    <property type="match status" value="1"/>
</dbReference>
<comment type="subcellular location">
    <subcellularLocation>
        <location evidence="1 18">Membrane</location>
        <topology evidence="1 18">Multi-pass membrane protein</topology>
    </subcellularLocation>
</comment>
<evidence type="ECO:0000256" key="12">
    <source>
        <dbReference type="ARBA" id="ARBA00023065"/>
    </source>
</evidence>
<evidence type="ECO:0000256" key="18">
    <source>
        <dbReference type="RuleBase" id="RU003808"/>
    </source>
</evidence>
<dbReference type="Gene3D" id="6.10.250.2180">
    <property type="match status" value="1"/>
</dbReference>
<feature type="compositionally biased region" description="Acidic residues" evidence="19">
    <location>
        <begin position="1477"/>
        <end position="1496"/>
    </location>
</feature>
<keyword evidence="13 20" id="KW-0472">Membrane</keyword>
<evidence type="ECO:0000256" key="3">
    <source>
        <dbReference type="ARBA" id="ARBA00022553"/>
    </source>
</evidence>
<dbReference type="Gene3D" id="1.20.120.350">
    <property type="entry name" value="Voltage-gated potassium channels. Chain C"/>
    <property type="match status" value="4"/>
</dbReference>
<dbReference type="GO" id="GO:0016322">
    <property type="term" value="P:neuron remodeling"/>
    <property type="evidence" value="ECO:0007669"/>
    <property type="project" value="UniProtKB-ARBA"/>
</dbReference>
<evidence type="ECO:0000256" key="7">
    <source>
        <dbReference type="ARBA" id="ARBA00022723"/>
    </source>
</evidence>
<feature type="compositionally biased region" description="Low complexity" evidence="19">
    <location>
        <begin position="413"/>
        <end position="436"/>
    </location>
</feature>
<feature type="compositionally biased region" description="Basic and acidic residues" evidence="19">
    <location>
        <begin position="121"/>
        <end position="134"/>
    </location>
</feature>
<feature type="compositionally biased region" description="Low complexity" evidence="19">
    <location>
        <begin position="13"/>
        <end position="32"/>
    </location>
</feature>
<evidence type="ECO:0000256" key="4">
    <source>
        <dbReference type="ARBA" id="ARBA00022568"/>
    </source>
</evidence>
<feature type="transmembrane region" description="Helical" evidence="20">
    <location>
        <begin position="2136"/>
        <end position="2160"/>
    </location>
</feature>
<dbReference type="FunCoup" id="A0A6I8VWV5">
    <property type="interactions" value="142"/>
</dbReference>
<feature type="region of interest" description="Disordered" evidence="19">
    <location>
        <begin position="481"/>
        <end position="501"/>
    </location>
</feature>
<evidence type="ECO:0000256" key="9">
    <source>
        <dbReference type="ARBA" id="ARBA00022837"/>
    </source>
</evidence>
<keyword evidence="11 20" id="KW-1133">Transmembrane helix</keyword>
<feature type="compositionally biased region" description="Low complexity" evidence="19">
    <location>
        <begin position="100"/>
        <end position="111"/>
    </location>
</feature>
<feature type="transmembrane region" description="Helical" evidence="20">
    <location>
        <begin position="1388"/>
        <end position="1413"/>
    </location>
</feature>
<keyword evidence="8" id="KW-0677">Repeat</keyword>
<feature type="region of interest" description="Disordered" evidence="19">
    <location>
        <begin position="327"/>
        <end position="396"/>
    </location>
</feature>
<evidence type="ECO:0000256" key="1">
    <source>
        <dbReference type="ARBA" id="ARBA00004141"/>
    </source>
</evidence>
<evidence type="ECO:0000313" key="23">
    <source>
        <dbReference type="RefSeq" id="XP_033235567.1"/>
    </source>
</evidence>
<dbReference type="PRINTS" id="PR00167">
    <property type="entry name" value="CACHANNEL"/>
</dbReference>
<reference evidence="23" key="1">
    <citation type="submission" date="2025-08" db="UniProtKB">
        <authorList>
            <consortium name="RefSeq"/>
        </authorList>
    </citation>
    <scope>IDENTIFICATION</scope>
    <source>
        <strain evidence="23">MV-25-SWS-2005</strain>
        <tissue evidence="23">Whole body</tissue>
    </source>
</reference>
<dbReference type="GO" id="GO:0042045">
    <property type="term" value="P:epithelial fluid transport"/>
    <property type="evidence" value="ECO:0007669"/>
    <property type="project" value="UniProtKB-ARBA"/>
</dbReference>
<feature type="transmembrane region" description="Helical" evidence="20">
    <location>
        <begin position="1053"/>
        <end position="1075"/>
    </location>
</feature>
<dbReference type="FunFam" id="1.20.120.350:FF:000006">
    <property type="entry name" value="Voltage-dependent L-type calcium channel subunit alpha"/>
    <property type="match status" value="1"/>
</dbReference>
<dbReference type="Pfam" id="PF16905">
    <property type="entry name" value="GPHH"/>
    <property type="match status" value="1"/>
</dbReference>
<feature type="compositionally biased region" description="Low complexity" evidence="19">
    <location>
        <begin position="443"/>
        <end position="455"/>
    </location>
</feature>
<dbReference type="GO" id="GO:0016324">
    <property type="term" value="C:apical plasma membrane"/>
    <property type="evidence" value="ECO:0007669"/>
    <property type="project" value="UniProtKB-ARBA"/>
</dbReference>
<gene>
    <name evidence="23" type="primary">Ca-alpha1D</name>
</gene>
<name>A0A6I8VWV5_DROPS</name>
<dbReference type="RefSeq" id="XP_033235567.1">
    <property type="nucleotide sequence ID" value="XM_033379676.1"/>
</dbReference>
<dbReference type="SMART" id="SM01062">
    <property type="entry name" value="Ca_chan_IQ"/>
    <property type="match status" value="1"/>
</dbReference>
<feature type="region of interest" description="Disordered" evidence="19">
    <location>
        <begin position="170"/>
        <end position="201"/>
    </location>
</feature>
<feature type="transmembrane region" description="Helical" evidence="20">
    <location>
        <begin position="1614"/>
        <end position="1640"/>
    </location>
</feature>
<feature type="transmembrane region" description="Helical" evidence="20">
    <location>
        <begin position="1711"/>
        <end position="1730"/>
    </location>
</feature>
<dbReference type="GO" id="GO:0009581">
    <property type="term" value="P:detection of external stimulus"/>
    <property type="evidence" value="ECO:0007669"/>
    <property type="project" value="UniProtKB-ARBA"/>
</dbReference>
<dbReference type="InParanoid" id="A0A6I8VWV5"/>
<dbReference type="GO" id="GO:0009582">
    <property type="term" value="P:detection of abiotic stimulus"/>
    <property type="evidence" value="ECO:0007669"/>
    <property type="project" value="UniProtKB-ARBA"/>
</dbReference>
<feature type="transmembrane region" description="Helical" evidence="20">
    <location>
        <begin position="815"/>
        <end position="833"/>
    </location>
</feature>
<feature type="region of interest" description="Disordered" evidence="19">
    <location>
        <begin position="2656"/>
        <end position="2742"/>
    </location>
</feature>
<feature type="compositionally biased region" description="Low complexity" evidence="19">
    <location>
        <begin position="766"/>
        <end position="776"/>
    </location>
</feature>
<feature type="region of interest" description="Disordered" evidence="19">
    <location>
        <begin position="290"/>
        <end position="312"/>
    </location>
</feature>
<feature type="transmembrane region" description="Helical" evidence="20">
    <location>
        <begin position="886"/>
        <end position="905"/>
    </location>
</feature>
<dbReference type="GO" id="GO:0050906">
    <property type="term" value="P:detection of stimulus involved in sensory perception"/>
    <property type="evidence" value="ECO:0007669"/>
    <property type="project" value="UniProtKB-ARBA"/>
</dbReference>
<dbReference type="InterPro" id="IPR031649">
    <property type="entry name" value="GPHH_dom"/>
</dbReference>
<keyword evidence="14" id="KW-0325">Glycoprotein</keyword>
<dbReference type="PANTHER" id="PTHR45628">
    <property type="entry name" value="VOLTAGE-DEPENDENT CALCIUM CHANNEL TYPE A SUBUNIT ALPHA-1"/>
    <property type="match status" value="1"/>
</dbReference>
<evidence type="ECO:0000256" key="19">
    <source>
        <dbReference type="SAM" id="MobiDB-lite"/>
    </source>
</evidence>
<dbReference type="PRINTS" id="PR01630">
    <property type="entry name" value="LVDCCALPHA1"/>
</dbReference>
<evidence type="ECO:0000256" key="2">
    <source>
        <dbReference type="ARBA" id="ARBA00022448"/>
    </source>
</evidence>
<feature type="transmembrane region" description="Helical" evidence="20">
    <location>
        <begin position="1932"/>
        <end position="1950"/>
    </location>
</feature>
<feature type="compositionally biased region" description="Basic and acidic residues" evidence="19">
    <location>
        <begin position="1"/>
        <end position="10"/>
    </location>
</feature>
<evidence type="ECO:0000256" key="11">
    <source>
        <dbReference type="ARBA" id="ARBA00022989"/>
    </source>
</evidence>
<dbReference type="InterPro" id="IPR027359">
    <property type="entry name" value="Volt_channel_dom_sf"/>
</dbReference>
<evidence type="ECO:0000259" key="21">
    <source>
        <dbReference type="SMART" id="SM01062"/>
    </source>
</evidence>
<feature type="region of interest" description="Disordered" evidence="19">
    <location>
        <begin position="1424"/>
        <end position="1496"/>
    </location>
</feature>
<dbReference type="Pfam" id="PF08763">
    <property type="entry name" value="Ca_chan_IQ"/>
    <property type="match status" value="1"/>
</dbReference>
<dbReference type="GO" id="GO:0019722">
    <property type="term" value="P:calcium-mediated signaling"/>
    <property type="evidence" value="ECO:0007669"/>
    <property type="project" value="UniProtKB-ARBA"/>
</dbReference>
<feature type="binding site" evidence="17">
    <location>
        <position position="1034"/>
    </location>
    <ligand>
        <name>Ca(2+)</name>
        <dbReference type="ChEBI" id="CHEBI:29108"/>
    </ligand>
</feature>
<evidence type="ECO:0000256" key="5">
    <source>
        <dbReference type="ARBA" id="ARBA00022673"/>
    </source>
</evidence>
<dbReference type="InterPro" id="IPR050599">
    <property type="entry name" value="VDCC_alpha-1_subunit"/>
</dbReference>
<feature type="transmembrane region" description="Helical" evidence="20">
    <location>
        <begin position="1825"/>
        <end position="1848"/>
    </location>
</feature>
<dbReference type="FunFam" id="1.10.287.70:FF:000107">
    <property type="entry name" value="Voltage-dependent L-type calcium channel subunit alpha"/>
    <property type="match status" value="1"/>
</dbReference>
<feature type="compositionally biased region" description="Polar residues" evidence="19">
    <location>
        <begin position="2671"/>
        <end position="2681"/>
    </location>
</feature>
<dbReference type="FunFam" id="1.20.120.350:FF:000064">
    <property type="entry name" value="Voltage-dependent L-type calcium channel subunit alpha"/>
    <property type="match status" value="1"/>
</dbReference>
<comment type="function">
    <text evidence="18">Voltage-sensitive calcium channels (VSCC) mediate the entry of calcium ions into excitable cells and are also involved in a variety of calcium-dependent processes, including muscle contraction, hormone or neurotransmitter release, gene expression, cell motility, cell division and cell death.</text>
</comment>
<dbReference type="Proteomes" id="UP000001819">
    <property type="component" value="Chromosome 4"/>
</dbReference>
<feature type="transmembrane region" description="Helical" evidence="20">
    <location>
        <begin position="1582"/>
        <end position="1602"/>
    </location>
</feature>
<evidence type="ECO:0000256" key="10">
    <source>
        <dbReference type="ARBA" id="ARBA00022882"/>
    </source>
</evidence>
<dbReference type="FunFam" id="1.20.120.350:FF:000010">
    <property type="entry name" value="Voltage-dependent L-type calcium channel subunit alpha"/>
    <property type="match status" value="1"/>
</dbReference>
<keyword evidence="10 18" id="KW-0851">Voltage-gated channel</keyword>
<keyword evidence="22" id="KW-1185">Reference proteome</keyword>
<keyword evidence="15" id="KW-0407">Ion channel</keyword>
<dbReference type="GO" id="GO:0046872">
    <property type="term" value="F:metal ion binding"/>
    <property type="evidence" value="ECO:0007669"/>
    <property type="project" value="UniProtKB-KW"/>
</dbReference>
<feature type="compositionally biased region" description="Acidic residues" evidence="19">
    <location>
        <begin position="637"/>
        <end position="652"/>
    </location>
</feature>
<keyword evidence="2" id="KW-0813">Transport</keyword>
<dbReference type="InterPro" id="IPR005446">
    <property type="entry name" value="VDCC_L_a1su"/>
</dbReference>
<feature type="compositionally biased region" description="Polar residues" evidence="19">
    <location>
        <begin position="87"/>
        <end position="99"/>
    </location>
</feature>
<dbReference type="GO" id="GO:0098703">
    <property type="term" value="P:calcium ion import across plasma membrane"/>
    <property type="evidence" value="ECO:0007669"/>
    <property type="project" value="TreeGrafter"/>
</dbReference>
<dbReference type="InterPro" id="IPR002077">
    <property type="entry name" value="VDCCAlpha1"/>
</dbReference>
<feature type="transmembrane region" description="Helical" evidence="20">
    <location>
        <begin position="1313"/>
        <end position="1332"/>
    </location>
</feature>
<evidence type="ECO:0000256" key="17">
    <source>
        <dbReference type="PIRSR" id="PIRSR602077-1"/>
    </source>
</evidence>
<keyword evidence="3" id="KW-0597">Phosphoprotein</keyword>
<feature type="compositionally biased region" description="Basic and acidic residues" evidence="19">
    <location>
        <begin position="52"/>
        <end position="72"/>
    </location>
</feature>
<evidence type="ECO:0000256" key="15">
    <source>
        <dbReference type="ARBA" id="ARBA00023303"/>
    </source>
</evidence>
<dbReference type="FunFam" id="1.20.120.350:FF:000001">
    <property type="entry name" value="Voltage-dependent L-type calcium channel subunit alpha"/>
    <property type="match status" value="1"/>
</dbReference>
<feature type="transmembrane region" description="Helical" evidence="20">
    <location>
        <begin position="853"/>
        <end position="874"/>
    </location>
</feature>
<keyword evidence="6 20" id="KW-0812">Transmembrane</keyword>
<evidence type="ECO:0000256" key="16">
    <source>
        <dbReference type="ARBA" id="ARBA00061395"/>
    </source>
</evidence>
<feature type="transmembrane region" description="Helical" evidence="20">
    <location>
        <begin position="1184"/>
        <end position="1202"/>
    </location>
</feature>
<feature type="compositionally biased region" description="Polar residues" evidence="19">
    <location>
        <begin position="2694"/>
        <end position="2742"/>
    </location>
</feature>
<evidence type="ECO:0000256" key="20">
    <source>
        <dbReference type="SAM" id="Phobius"/>
    </source>
</evidence>
<dbReference type="InterPro" id="IPR005821">
    <property type="entry name" value="Ion_trans_dom"/>
</dbReference>
<feature type="region of interest" description="Disordered" evidence="19">
    <location>
        <begin position="755"/>
        <end position="789"/>
    </location>
</feature>
<evidence type="ECO:0000256" key="8">
    <source>
        <dbReference type="ARBA" id="ARBA00022737"/>
    </source>
</evidence>
<protein>
    <recommendedName>
        <fullName evidence="18">Voltage-dependent L-type calcium channel subunit alpha</fullName>
    </recommendedName>
</protein>
<dbReference type="GO" id="GO:0005891">
    <property type="term" value="C:voltage-gated calcium channel complex"/>
    <property type="evidence" value="ECO:0007669"/>
    <property type="project" value="InterPro"/>
</dbReference>
<proteinExistence type="inferred from homology"/>
<sequence length="2742" mass="302394">MNTGDYKEHASLTQQQQQQTQTQPQQQQQQQPINKYDALDSSSSNNKLNHKYNNDNDKDRDKSKDKGREASKDSTPVSVVVIDESCPTKNQQPATTIEPTTSSRTTSTSSSQRRRQLQFQRQKEAKLYDQRDEATSSTTTATATTATNVMGGGELVNCIAYDDNTLVIERKPSPTSPATSRRYLKAETPTRGSRKYNRKSAAAKSDLEVVIVKPDHHHQHRSPTITLPVPIKTTSAGASPAGTSPSGAGTPSVLQQRYMQLQREHEKKFIYNALQEFDYLEPSRRSRAYCSPLEVPDDSSQPSSTNKRPSNTELALSTVTSQIVNNSTYKLDFKQRRHKNGNGNGNGNGEAAGGSGPNQGGSASANGSKRRKSSCASCAGAGGGASAPGGSSQRLTPEEALVAAAQSAAASASAWQQQPQNSVTSAGSTNSSFSSGGRDEDSSYSAVGGDSSSSNSCNCDITGDNSTLHGFGVGDVSSFIGDDDCQVDDDDDDPNNPDLSSQTLRTAAIVAAVAAAKEDQDQSLGGAGGNTNTDCESFSERRQDADDGVRIVRASGNNDSLEDVGEVDDNADVVVRKNTRNRPSIRRTCRITEEDDDAEEGQFYEDEEEDEDEPEGTTIDIDEQEQLAQRQHHHNDDDDEERDGEIEGDEDDDDVDEYYEEEEDDTQAFSPFYSSSAELIDNFGGGAGKFFNIMDFERGASGGGYTPNGNGGAAGGGDASVSARYDGADTDLGGGNTIMGIDAMGIANIPETMNGTTIGPSGAGGQKANAAAAGQKRPQRRGKPQPDRPQRALFCLSLKNPLRAMCIRIVEWKPFEFLILLTIFANCVALAVYTPYPGSDSNVTNQTLEKVEYVFLVIFTAECVMKIVAYGFMLHNGAYLRNGWNLLDFTIVVIGAISTALSHLMKDAFDVKALRAFRVLRPLRLVSGVPSLQVVLNSILKAMVPLFHIALLVIFVIIIYAIIGLELFSGKLHKACRDEITGEYEEEIRPCGVGYTCPEGMKCYGGWDGPNQGITNFDNFGLAMLTVFQCVTLEGWTDVLYSIQDSMGSDWQWMYFISMVILGAFFVMNLILGVLSGEFSKERNKAKNRGDFQKLREKQQIEEDLRGYLDWITQAEDIEPDAVGGLIADGKVKQANEMDSTENLGEEMPEVQMTESRWRKMKKDFDRVNRRMRRACRKAVKSQAFYWLIIVLVFLNTGVLATEHYQQMDWLDNFQEYTNVVFIGLFTCEMLLKMYSLGFQGYFVSLFNRFDCFVVIGSISETLLTNTGMMPPLGVSVLRCVRLLRVFKVTKYWRSLSNLVASLLNSIQSIASLLLLLFLFIVIFALLGMQVFGGKFNFDGKEEKYRMNFDCFWQSLLTVFQIMTGEDWNAVMYVGINAYGGVSSYGALACVYFIILFICGNYILLNVFLAIAVDNLADADSLSEVEKEEEPHEDPALKKSHSPTPTIDGEDDEHLSIDIDMEHNEMDEDKMDHETLSDDEVREMCEEEEEEVDEEGMITARPRRMSEVNTANKILPIPPGTSFFLFSQTNRFRVFCHWLCNHSNFGNIILCCIMFSSAMLAAENPLRANDDLNKVLNKFDYFFTAVFTIELILKLISYGFVLHDGAFCRSAFNLLDLLVVCVSLISLVSSSNAISVVKILRVLRVLRPLRAINRAKGLKHVVQCVIVAVKTIGNIVLVTCLLQFMFAVIGVQLFKYVVKCVVVAIKTIGNIMLVTYLLQFMFAVIGVQLFKGKFFKCSDGSKMTQEECFGTYLVYDDGDVHKPRLKEREWTNNRFHFDDVAKGMLTLFTVSTFEGWPGLLYVSIDSNQEDGGPIHNFRPIVAAYYIIYIIIIAFFMVNIFVGFVIVTFQNEGEQEYKNCDLDKNQRNCIEFALKAKPVRRYIPKHGIQYKVWWFVTSSSFEYTIFILIMINTVTLAMKFYNQPLWYTELLDALNMIFTAVFALEFVFKLAAFRFKNYFGDAWNVFDFIIVLGSFIDIVYSEIKSKDTSQAACDIVEGCKSKAKAAGSNLISINFFRLFRVMRLVKLLSKGEGIRTLLWTFIKSFQALPYVALLIVLLFFIYAVVGMQVFGKIALDGGNSISHNNNFQTFQQAVLVLFRSATGEAWQDIMMSCSAQPDVKCDMNSDTPGEQCGSSIAYPYFISFYVLCSFLIINLFVAVIMDNFDYLTRDWSILGPHHLDEFIRLWSEYDPDAKGRIKHLDVVTLLRKISPPLGFGKLCPHRMACKRLVSMNMPLNSDGTVLFNATLFAVVRTSLSIKTEGNIDDCNSELRATIKQIWKRTNPKLLDQVVPPPGNDDEVTVGKFYATYLIQDYFRRFKKRKEQEGKEGHPDNNTVTLQAGLRTLHEVSPALKRAISGNLDELAEEPEPMHRRHHTLFGSVWSSIRRHGNGTFRRSAKASQSNGALTIGGSASAAVGVGGSTLVLGSDPSGGDYLYDSLNRSVADGVNHITRNIMQARMAAAGKLQDELHGASSGGELRTFGESISMRPLAKNGAGAGAGGMGMGAATVAGTLPPEANAISYDNRNRGILLHPYNNVYAPNGAIPGHERMIQSTPASPYDQRRLPTSSEMNGLAESLIGGVLAAEGLGKYCDSEFVGTAAREMREALDMTPEEMNLAAHQILSNEHSLSLIGSSTGSIFGGSASGAAGVGAGGSSIRNAFGGSGSGPSSLSPQHQQYSGTLQSPPIPDNRLRRVATITTTTNNGKSQLGQNPINLTTNSPNMSAANQQQQKSPQRGPGNQNFSS</sequence>
<feature type="transmembrane region" description="Helical" evidence="20">
    <location>
        <begin position="2046"/>
        <end position="2069"/>
    </location>
</feature>
<dbReference type="PANTHER" id="PTHR45628:SF1">
    <property type="entry name" value="VOLTAGE-DEPENDENT CALCIUM CHANNEL TYPE D SUBUNIT ALPHA-1"/>
    <property type="match status" value="1"/>
</dbReference>
<dbReference type="SUPFAM" id="SSF81324">
    <property type="entry name" value="Voltage-gated potassium channels"/>
    <property type="match status" value="4"/>
</dbReference>
<feature type="transmembrane region" description="Helical" evidence="20">
    <location>
        <begin position="1661"/>
        <end position="1691"/>
    </location>
</feature>
<dbReference type="InterPro" id="IPR014873">
    <property type="entry name" value="VDCC_a1su_IQ"/>
</dbReference>
<feature type="compositionally biased region" description="Acidic residues" evidence="19">
    <location>
        <begin position="593"/>
        <end position="625"/>
    </location>
</feature>
<evidence type="ECO:0000256" key="14">
    <source>
        <dbReference type="ARBA" id="ARBA00023180"/>
    </source>
</evidence>
<feature type="compositionally biased region" description="Gly residues" evidence="19">
    <location>
        <begin position="342"/>
        <end position="359"/>
    </location>
</feature>
<feature type="transmembrane region" description="Helical" evidence="20">
    <location>
        <begin position="1545"/>
        <end position="1562"/>
    </location>
</feature>
<feature type="compositionally biased region" description="Low complexity" evidence="19">
    <location>
        <begin position="233"/>
        <end position="251"/>
    </location>
</feature>
<evidence type="ECO:0000313" key="22">
    <source>
        <dbReference type="Proteomes" id="UP000001819"/>
    </source>
</evidence>
<feature type="region of interest" description="Disordered" evidence="19">
    <location>
        <begin position="587"/>
        <end position="652"/>
    </location>
</feature>
<feature type="binding site" evidence="17">
    <location>
        <position position="1794"/>
    </location>
    <ligand>
        <name>Ca(2+)</name>
        <dbReference type="ChEBI" id="CHEBI:29108"/>
    </ligand>
</feature>
<feature type="region of interest" description="Disordered" evidence="19">
    <location>
        <begin position="518"/>
        <end position="548"/>
    </location>
</feature>
<feature type="compositionally biased region" description="Polar residues" evidence="19">
    <location>
        <begin position="298"/>
        <end position="312"/>
    </location>
</feature>
<feature type="compositionally biased region" description="Basic and acidic residues" evidence="19">
    <location>
        <begin position="1454"/>
        <end position="1476"/>
    </location>
</feature>
<dbReference type="Pfam" id="PF00520">
    <property type="entry name" value="Ion_trans"/>
    <property type="match status" value="5"/>
</dbReference>
<dbReference type="GO" id="GO:0016323">
    <property type="term" value="C:basolateral plasma membrane"/>
    <property type="evidence" value="ECO:0007669"/>
    <property type="project" value="UniProtKB-ARBA"/>
</dbReference>
<evidence type="ECO:0000256" key="13">
    <source>
        <dbReference type="ARBA" id="ARBA00023136"/>
    </source>
</evidence>
<feature type="transmembrane region" description="Helical" evidence="20">
    <location>
        <begin position="1214"/>
        <end position="1232"/>
    </location>
</feature>
<feature type="region of interest" description="Disordered" evidence="19">
    <location>
        <begin position="1"/>
        <end position="140"/>
    </location>
</feature>
<keyword evidence="9 17" id="KW-0106">Calcium</keyword>
<dbReference type="GO" id="GO:0008331">
    <property type="term" value="F:high voltage-gated calcium channel activity"/>
    <property type="evidence" value="ECO:0007669"/>
    <property type="project" value="TreeGrafter"/>
</dbReference>
<organism evidence="22 23">
    <name type="scientific">Drosophila pseudoobscura pseudoobscura</name>
    <name type="common">Fruit fly</name>
    <dbReference type="NCBI Taxonomy" id="46245"/>
    <lineage>
        <taxon>Eukaryota</taxon>
        <taxon>Metazoa</taxon>
        <taxon>Ecdysozoa</taxon>
        <taxon>Arthropoda</taxon>
        <taxon>Hexapoda</taxon>
        <taxon>Insecta</taxon>
        <taxon>Pterygota</taxon>
        <taxon>Neoptera</taxon>
        <taxon>Endopterygota</taxon>
        <taxon>Diptera</taxon>
        <taxon>Brachycera</taxon>
        <taxon>Muscomorpha</taxon>
        <taxon>Ephydroidea</taxon>
        <taxon>Drosophilidae</taxon>
        <taxon>Drosophila</taxon>
        <taxon>Sophophora</taxon>
    </lineage>
</organism>
<comment type="similarity">
    <text evidence="16 18">Belongs to the calcium channel alpha-1 subunit (TC 1.A.1.11) family.</text>
</comment>
<feature type="compositionally biased region" description="Acidic residues" evidence="19">
    <location>
        <begin position="481"/>
        <end position="495"/>
    </location>
</feature>
<keyword evidence="12" id="KW-0406">Ion transport</keyword>
<keyword evidence="4 18" id="KW-0109">Calcium transport</keyword>
<feature type="compositionally biased region" description="Basic and acidic residues" evidence="19">
    <location>
        <begin position="538"/>
        <end position="548"/>
    </location>
</feature>
<evidence type="ECO:0000256" key="6">
    <source>
        <dbReference type="ARBA" id="ARBA00022692"/>
    </source>
</evidence>
<dbReference type="FunFam" id="1.10.287.70:FF:000009">
    <property type="entry name" value="Voltage-dependent L-type calcium channel subunit alpha"/>
    <property type="match status" value="1"/>
</dbReference>
<accession>A0A6I8VWV5</accession>
<feature type="region of interest" description="Disordered" evidence="19">
    <location>
        <begin position="229"/>
        <end position="251"/>
    </location>
</feature>
<feature type="domain" description="Voltage-dependent calcium channel alpha-1 subunit IQ" evidence="21">
    <location>
        <begin position="2295"/>
        <end position="2329"/>
    </location>
</feature>
<feature type="binding site" evidence="17">
    <location>
        <position position="1366"/>
    </location>
    <ligand>
        <name>Ca(2+)</name>
        <dbReference type="ChEBI" id="CHEBI:29108"/>
    </ligand>
</feature>
<feature type="transmembrane region" description="Helical" evidence="20">
    <location>
        <begin position="946"/>
        <end position="968"/>
    </location>
</feature>
<keyword evidence="5 18" id="KW-0107">Calcium channel</keyword>